<evidence type="ECO:0000256" key="1">
    <source>
        <dbReference type="ARBA" id="ARBA00004370"/>
    </source>
</evidence>
<keyword evidence="6" id="KW-0675">Receptor</keyword>
<comment type="caution">
    <text evidence="11">The sequence shown here is derived from an EMBL/GenBank/DDBJ whole genome shotgun (WGS) entry which is preliminary data.</text>
</comment>
<evidence type="ECO:0000313" key="11">
    <source>
        <dbReference type="EMBL" id="KAH0557657.1"/>
    </source>
</evidence>
<sequence length="377" mass="42878">MKQLLKTYHFVTIINVAHNRLVADLDDNNLVVLETQSFTTEVSTALEKLKHADVRIILGNFNEVWARRIFCEAQKFHMFGRKYQWIIMGTFAEEWWLKPDGGCAPSELVEALHGAILTDLLPLSTDRQITVSGITPDEYQVEYDSRRGNEYSRFHGYTYDGIWAVALAIQHVARRIRHFRRNQTVADFKYRDPLWEKLFLEALRNTSFEGVTGPVRFYDNERKAYILLKQFQSGSEVKVGEYDGVTDTLDLHRGQPMVWRGRSPPKDRTVHVIEHSTVNITIYVTIASVASVGILLAVVFLAINIRYRNQRYLGYIPIYCFAQCMDEGLLCMEECGCEWGTGIAIGSAAGGSENGDSVIDSNVCICPCYATYFTLGP</sequence>
<evidence type="ECO:0000313" key="12">
    <source>
        <dbReference type="Proteomes" id="UP000826195"/>
    </source>
</evidence>
<evidence type="ECO:0000256" key="8">
    <source>
        <dbReference type="ARBA" id="ARBA00023224"/>
    </source>
</evidence>
<dbReference type="InterPro" id="IPR028082">
    <property type="entry name" value="Peripla_BP_I"/>
</dbReference>
<accession>A0AAV7IU63</accession>
<keyword evidence="3 9" id="KW-1133">Transmembrane helix</keyword>
<dbReference type="Proteomes" id="UP000826195">
    <property type="component" value="Unassembled WGS sequence"/>
</dbReference>
<comment type="subcellular location">
    <subcellularLocation>
        <location evidence="1">Membrane</location>
    </subcellularLocation>
</comment>
<dbReference type="PRINTS" id="PR01177">
    <property type="entry name" value="GABAB1RECPTR"/>
</dbReference>
<dbReference type="GO" id="GO:0004965">
    <property type="term" value="F:G protein-coupled GABA receptor activity"/>
    <property type="evidence" value="ECO:0007669"/>
    <property type="project" value="InterPro"/>
</dbReference>
<keyword evidence="2 9" id="KW-0812">Transmembrane</keyword>
<dbReference type="SUPFAM" id="SSF53822">
    <property type="entry name" value="Periplasmic binding protein-like I"/>
    <property type="match status" value="1"/>
</dbReference>
<keyword evidence="8" id="KW-0807">Transducer</keyword>
<evidence type="ECO:0000259" key="10">
    <source>
        <dbReference type="Pfam" id="PF01094"/>
    </source>
</evidence>
<keyword evidence="12" id="KW-1185">Reference proteome</keyword>
<protein>
    <recommendedName>
        <fullName evidence="10">Receptor ligand binding region domain-containing protein</fullName>
    </recommendedName>
</protein>
<evidence type="ECO:0000256" key="7">
    <source>
        <dbReference type="ARBA" id="ARBA00023180"/>
    </source>
</evidence>
<dbReference type="PRINTS" id="PR01176">
    <property type="entry name" value="GABABRECEPTR"/>
</dbReference>
<keyword evidence="5 9" id="KW-0472">Membrane</keyword>
<evidence type="ECO:0000256" key="2">
    <source>
        <dbReference type="ARBA" id="ARBA00022692"/>
    </source>
</evidence>
<organism evidence="11 12">
    <name type="scientific">Cotesia glomerata</name>
    <name type="common">Lepidopteran parasitic wasp</name>
    <name type="synonym">Apanteles glomeratus</name>
    <dbReference type="NCBI Taxonomy" id="32391"/>
    <lineage>
        <taxon>Eukaryota</taxon>
        <taxon>Metazoa</taxon>
        <taxon>Ecdysozoa</taxon>
        <taxon>Arthropoda</taxon>
        <taxon>Hexapoda</taxon>
        <taxon>Insecta</taxon>
        <taxon>Pterygota</taxon>
        <taxon>Neoptera</taxon>
        <taxon>Endopterygota</taxon>
        <taxon>Hymenoptera</taxon>
        <taxon>Apocrita</taxon>
        <taxon>Ichneumonoidea</taxon>
        <taxon>Braconidae</taxon>
        <taxon>Microgastrinae</taxon>
        <taxon>Cotesia</taxon>
    </lineage>
</organism>
<dbReference type="Gene3D" id="3.40.50.2300">
    <property type="match status" value="2"/>
</dbReference>
<dbReference type="EMBL" id="JAHXZJ010000747">
    <property type="protein sequence ID" value="KAH0557657.1"/>
    <property type="molecule type" value="Genomic_DNA"/>
</dbReference>
<keyword evidence="4" id="KW-0297">G-protein coupled receptor</keyword>
<dbReference type="GO" id="GO:0007214">
    <property type="term" value="P:gamma-aminobutyric acid signaling pathway"/>
    <property type="evidence" value="ECO:0007669"/>
    <property type="project" value="TreeGrafter"/>
</dbReference>
<feature type="domain" description="Receptor ligand binding region" evidence="10">
    <location>
        <begin position="20"/>
        <end position="222"/>
    </location>
</feature>
<dbReference type="CDD" id="cd06366">
    <property type="entry name" value="PBP1_GABAb_receptor"/>
    <property type="match status" value="1"/>
</dbReference>
<evidence type="ECO:0000256" key="6">
    <source>
        <dbReference type="ARBA" id="ARBA00023170"/>
    </source>
</evidence>
<name>A0AAV7IU63_COTGL</name>
<evidence type="ECO:0000256" key="9">
    <source>
        <dbReference type="SAM" id="Phobius"/>
    </source>
</evidence>
<proteinExistence type="predicted"/>
<keyword evidence="7" id="KW-0325">Glycoprotein</keyword>
<dbReference type="InterPro" id="IPR002455">
    <property type="entry name" value="GPCR3_GABA-B"/>
</dbReference>
<gene>
    <name evidence="11" type="ORF">KQX54_009783</name>
</gene>
<dbReference type="InterPro" id="IPR001828">
    <property type="entry name" value="ANF_lig-bd_rcpt"/>
</dbReference>
<dbReference type="PANTHER" id="PTHR10519:SF74">
    <property type="entry name" value="GAMMA-AMINOBUTYRIC ACID TYPE B RECEPTOR SUBUNIT 2"/>
    <property type="match status" value="1"/>
</dbReference>
<evidence type="ECO:0000256" key="3">
    <source>
        <dbReference type="ARBA" id="ARBA00022989"/>
    </source>
</evidence>
<dbReference type="AlphaFoldDB" id="A0AAV7IU63"/>
<dbReference type="GO" id="GO:0038039">
    <property type="term" value="C:G protein-coupled receptor heterodimeric complex"/>
    <property type="evidence" value="ECO:0007669"/>
    <property type="project" value="TreeGrafter"/>
</dbReference>
<reference evidence="11 12" key="1">
    <citation type="journal article" date="2021" name="J. Hered.">
        <title>A chromosome-level genome assembly of the parasitoid wasp, Cotesia glomerata (Hymenoptera: Braconidae).</title>
        <authorList>
            <person name="Pinto B.J."/>
            <person name="Weis J.J."/>
            <person name="Gamble T."/>
            <person name="Ode P.J."/>
            <person name="Paul R."/>
            <person name="Zaspel J.M."/>
        </authorList>
    </citation>
    <scope>NUCLEOTIDE SEQUENCE [LARGE SCALE GENOMIC DNA]</scope>
    <source>
        <strain evidence="11">CgM1</strain>
    </source>
</reference>
<dbReference type="Pfam" id="PF01094">
    <property type="entry name" value="ANF_receptor"/>
    <property type="match status" value="1"/>
</dbReference>
<evidence type="ECO:0000256" key="5">
    <source>
        <dbReference type="ARBA" id="ARBA00023136"/>
    </source>
</evidence>
<dbReference type="PANTHER" id="PTHR10519">
    <property type="entry name" value="GABA-B RECEPTOR"/>
    <property type="match status" value="1"/>
</dbReference>
<evidence type="ECO:0000256" key="4">
    <source>
        <dbReference type="ARBA" id="ARBA00023040"/>
    </source>
</evidence>
<feature type="transmembrane region" description="Helical" evidence="9">
    <location>
        <begin position="280"/>
        <end position="303"/>
    </location>
</feature>